<gene>
    <name evidence="16" type="primary">fabG</name>
    <name evidence="16" type="ORF">DB44_DE00140</name>
</gene>
<evidence type="ECO:0000256" key="11">
    <source>
        <dbReference type="ARBA" id="ARBA00048508"/>
    </source>
</evidence>
<evidence type="ECO:0000256" key="14">
    <source>
        <dbReference type="RuleBase" id="RU366074"/>
    </source>
</evidence>
<comment type="pathway">
    <text evidence="2 14">Lipid metabolism; fatty acid biosynthesis.</text>
</comment>
<comment type="caution">
    <text evidence="16">The sequence shown here is derived from an EMBL/GenBank/DDBJ whole genome shotgun (WGS) entry which is preliminary data.</text>
</comment>
<evidence type="ECO:0000256" key="12">
    <source>
        <dbReference type="PIRSR" id="PIRSR611284-1"/>
    </source>
</evidence>
<dbReference type="GO" id="GO:0051287">
    <property type="term" value="F:NAD binding"/>
    <property type="evidence" value="ECO:0007669"/>
    <property type="project" value="UniProtKB-UniRule"/>
</dbReference>
<keyword evidence="9 14" id="KW-0443">Lipid metabolism</keyword>
<accession>A0A0C1HA23</accession>
<dbReference type="PANTHER" id="PTHR42879:SF2">
    <property type="entry name" value="3-OXOACYL-[ACYL-CARRIER-PROTEIN] REDUCTASE FABG"/>
    <property type="match status" value="1"/>
</dbReference>
<comment type="catalytic activity">
    <reaction evidence="11 14">
        <text>a (3R)-hydroxyacyl-[ACP] + NADP(+) = a 3-oxoacyl-[ACP] + NADPH + H(+)</text>
        <dbReference type="Rhea" id="RHEA:17397"/>
        <dbReference type="Rhea" id="RHEA-COMP:9916"/>
        <dbReference type="Rhea" id="RHEA-COMP:9945"/>
        <dbReference type="ChEBI" id="CHEBI:15378"/>
        <dbReference type="ChEBI" id="CHEBI:57783"/>
        <dbReference type="ChEBI" id="CHEBI:58349"/>
        <dbReference type="ChEBI" id="CHEBI:78776"/>
        <dbReference type="ChEBI" id="CHEBI:78827"/>
        <dbReference type="EC" id="1.1.1.100"/>
    </reaction>
</comment>
<dbReference type="InterPro" id="IPR050259">
    <property type="entry name" value="SDR"/>
</dbReference>
<reference evidence="16 17" key="1">
    <citation type="journal article" date="2014" name="Mol. Biol. Evol.">
        <title>Massive expansion of Ubiquitination-related gene families within the Chlamydiae.</title>
        <authorList>
            <person name="Domman D."/>
            <person name="Collingro A."/>
            <person name="Lagkouvardos I."/>
            <person name="Gehre L."/>
            <person name="Weinmaier T."/>
            <person name="Rattei T."/>
            <person name="Subtil A."/>
            <person name="Horn M."/>
        </authorList>
    </citation>
    <scope>NUCLEOTIDE SEQUENCE [LARGE SCALE GENOMIC DNA]</scope>
    <source>
        <strain evidence="16 17">EI2</strain>
    </source>
</reference>
<keyword evidence="10 14" id="KW-0275">Fatty acid biosynthesis</keyword>
<dbReference type="NCBIfam" id="NF009466">
    <property type="entry name" value="PRK12826.1-2"/>
    <property type="match status" value="1"/>
</dbReference>
<keyword evidence="5 14" id="KW-0444">Lipid biosynthesis</keyword>
<dbReference type="InterPro" id="IPR036291">
    <property type="entry name" value="NAD(P)-bd_dom_sf"/>
</dbReference>
<keyword evidence="8 14" id="KW-0560">Oxidoreductase</keyword>
<evidence type="ECO:0000256" key="10">
    <source>
        <dbReference type="ARBA" id="ARBA00023160"/>
    </source>
</evidence>
<feature type="binding site" evidence="13">
    <location>
        <position position="106"/>
    </location>
    <ligand>
        <name>NADP(+)</name>
        <dbReference type="ChEBI" id="CHEBI:58349"/>
    </ligand>
</feature>
<feature type="binding site" evidence="13">
    <location>
        <position position="52"/>
    </location>
    <ligand>
        <name>NADP(+)</name>
        <dbReference type="ChEBI" id="CHEBI:58349"/>
    </ligand>
</feature>
<dbReference type="Gene3D" id="3.40.50.720">
    <property type="entry name" value="NAD(P)-binding Rossmann-like Domain"/>
    <property type="match status" value="1"/>
</dbReference>
<dbReference type="InterPro" id="IPR002347">
    <property type="entry name" value="SDR_fam"/>
</dbReference>
<evidence type="ECO:0000256" key="3">
    <source>
        <dbReference type="ARBA" id="ARBA00006484"/>
    </source>
</evidence>
<dbReference type="UniPathway" id="UPA00094"/>
<feature type="binding site" evidence="13">
    <location>
        <position position="204"/>
    </location>
    <ligand>
        <name>NADP(+)</name>
        <dbReference type="ChEBI" id="CHEBI:58349"/>
    </ligand>
</feature>
<evidence type="ECO:0000256" key="9">
    <source>
        <dbReference type="ARBA" id="ARBA00023098"/>
    </source>
</evidence>
<dbReference type="AlphaFoldDB" id="A0A0C1HA23"/>
<dbReference type="EMBL" id="JSAN01000077">
    <property type="protein sequence ID" value="KIC71688.1"/>
    <property type="molecule type" value="Genomic_DNA"/>
</dbReference>
<evidence type="ECO:0000256" key="8">
    <source>
        <dbReference type="ARBA" id="ARBA00023002"/>
    </source>
</evidence>
<feature type="binding site" evidence="13">
    <location>
        <begin position="171"/>
        <end position="175"/>
    </location>
    <ligand>
        <name>NADP(+)</name>
        <dbReference type="ChEBI" id="CHEBI:58349"/>
    </ligand>
</feature>
<dbReference type="PROSITE" id="PS00061">
    <property type="entry name" value="ADH_SHORT"/>
    <property type="match status" value="1"/>
</dbReference>
<dbReference type="Pfam" id="PF13561">
    <property type="entry name" value="adh_short_C2"/>
    <property type="match status" value="1"/>
</dbReference>
<sequence>MANAALSLYKGMTMNQLLLNQVAIITGGNAGIGKAIASKFAEEGAKVIIFGTNAETGQKAINEIRDITQSQTIYFRCVDVSQTQLVDEAIKDVVEEFGVVDILINNAGITADQLLMKMPEQDWDKVLDTNLKSCFNTCKSVVRGMMKAKKGKIINISSVVGLMGNAGQTNYAASKAGIIGFSKALAKELASRNILVNCIAPGFIQTKMTDALTPIQKEMIVKDIPLNRLGEPSDIANLAWFLATPLSNYVTGQVITVDGGMVMS</sequence>
<organism evidence="16 17">
    <name type="scientific">Candidatus Protochlamydia amoebophila</name>
    <dbReference type="NCBI Taxonomy" id="362787"/>
    <lineage>
        <taxon>Bacteria</taxon>
        <taxon>Pseudomonadati</taxon>
        <taxon>Chlamydiota</taxon>
        <taxon>Chlamydiia</taxon>
        <taxon>Parachlamydiales</taxon>
        <taxon>Parachlamydiaceae</taxon>
        <taxon>Candidatus Protochlamydia</taxon>
    </lineage>
</organism>
<evidence type="ECO:0000256" key="5">
    <source>
        <dbReference type="ARBA" id="ARBA00022516"/>
    </source>
</evidence>
<dbReference type="InterPro" id="IPR011284">
    <property type="entry name" value="3oxo_ACP_reduc"/>
</dbReference>
<name>A0A0C1HA23_9BACT</name>
<evidence type="ECO:0000256" key="6">
    <source>
        <dbReference type="ARBA" id="ARBA00022832"/>
    </source>
</evidence>
<evidence type="ECO:0000256" key="13">
    <source>
        <dbReference type="PIRSR" id="PIRSR611284-2"/>
    </source>
</evidence>
<dbReference type="PATRIC" id="fig|362787.3.peg.1256"/>
<evidence type="ECO:0000256" key="7">
    <source>
        <dbReference type="ARBA" id="ARBA00022857"/>
    </source>
</evidence>
<keyword evidence="7 13" id="KW-0521">NADP</keyword>
<comment type="similarity">
    <text evidence="3 14">Belongs to the short-chain dehydrogenases/reductases (SDR) family.</text>
</comment>
<evidence type="ECO:0000313" key="17">
    <source>
        <dbReference type="Proteomes" id="UP000031465"/>
    </source>
</evidence>
<dbReference type="Proteomes" id="UP000031465">
    <property type="component" value="Unassembled WGS sequence"/>
</dbReference>
<proteinExistence type="inferred from homology"/>
<evidence type="ECO:0000256" key="1">
    <source>
        <dbReference type="ARBA" id="ARBA00002607"/>
    </source>
</evidence>
<dbReference type="PANTHER" id="PTHR42879">
    <property type="entry name" value="3-OXOACYL-(ACYL-CARRIER-PROTEIN) REDUCTASE"/>
    <property type="match status" value="1"/>
</dbReference>
<protein>
    <recommendedName>
        <fullName evidence="14">3-oxoacyl-[acyl-carrier-protein] reductase</fullName>
        <ecNumber evidence="14">1.1.1.100</ecNumber>
    </recommendedName>
</protein>
<dbReference type="NCBIfam" id="NF004197">
    <property type="entry name" value="PRK05653.1-1"/>
    <property type="match status" value="1"/>
</dbReference>
<dbReference type="GO" id="GO:0004316">
    <property type="term" value="F:3-oxoacyl-[acyl-carrier-protein] reductase (NADPH) activity"/>
    <property type="evidence" value="ECO:0007669"/>
    <property type="project" value="UniProtKB-UniRule"/>
</dbReference>
<evidence type="ECO:0000256" key="4">
    <source>
        <dbReference type="ARBA" id="ARBA00011881"/>
    </source>
</evidence>
<comment type="function">
    <text evidence="1 14">Catalyzes the NADPH-dependent reduction of beta-ketoacyl-ACP substrates to beta-hydroxyacyl-ACP products, the first reductive step in the elongation cycle of fatty acid biosynthesis.</text>
</comment>
<keyword evidence="6 14" id="KW-0276">Fatty acid metabolism</keyword>
<dbReference type="InterPro" id="IPR020904">
    <property type="entry name" value="Sc_DH/Rdtase_CS"/>
</dbReference>
<dbReference type="FunFam" id="3.40.50.720:FF:000115">
    <property type="entry name" value="3-oxoacyl-[acyl-carrier-protein] reductase FabG"/>
    <property type="match status" value="1"/>
</dbReference>
<feature type="active site" description="Proton acceptor" evidence="12">
    <location>
        <position position="171"/>
    </location>
</feature>
<comment type="subunit">
    <text evidence="4 14">Homotetramer.</text>
</comment>
<dbReference type="SMART" id="SM00822">
    <property type="entry name" value="PKS_KR"/>
    <property type="match status" value="1"/>
</dbReference>
<evidence type="ECO:0000256" key="2">
    <source>
        <dbReference type="ARBA" id="ARBA00005194"/>
    </source>
</evidence>
<feature type="domain" description="Ketoreductase" evidence="15">
    <location>
        <begin position="21"/>
        <end position="207"/>
    </location>
</feature>
<dbReference type="PRINTS" id="PR00081">
    <property type="entry name" value="GDHRDH"/>
</dbReference>
<dbReference type="PRINTS" id="PR00080">
    <property type="entry name" value="SDRFAMILY"/>
</dbReference>
<dbReference type="GO" id="GO:0006633">
    <property type="term" value="P:fatty acid biosynthetic process"/>
    <property type="evidence" value="ECO:0007669"/>
    <property type="project" value="UniProtKB-UniPathway"/>
</dbReference>
<dbReference type="CDD" id="cd05333">
    <property type="entry name" value="BKR_SDR_c"/>
    <property type="match status" value="1"/>
</dbReference>
<dbReference type="NCBIfam" id="TIGR01830">
    <property type="entry name" value="3oxo_ACP_reduc"/>
    <property type="match status" value="1"/>
</dbReference>
<evidence type="ECO:0000313" key="16">
    <source>
        <dbReference type="EMBL" id="KIC71688.1"/>
    </source>
</evidence>
<evidence type="ECO:0000259" key="15">
    <source>
        <dbReference type="SMART" id="SM00822"/>
    </source>
</evidence>
<dbReference type="EC" id="1.1.1.100" evidence="14"/>
<dbReference type="NCBIfam" id="NF005559">
    <property type="entry name" value="PRK07231.1"/>
    <property type="match status" value="1"/>
</dbReference>
<dbReference type="SUPFAM" id="SSF51735">
    <property type="entry name" value="NAD(P)-binding Rossmann-fold domains"/>
    <property type="match status" value="1"/>
</dbReference>
<dbReference type="InterPro" id="IPR057326">
    <property type="entry name" value="KR_dom"/>
</dbReference>